<reference evidence="2 3" key="1">
    <citation type="submission" date="2023-07" db="EMBL/GenBank/DDBJ databases">
        <title>Genomic Encyclopedia of Type Strains, Phase IV (KMG-IV): sequencing the most valuable type-strain genomes for metagenomic binning, comparative biology and taxonomic classification.</title>
        <authorList>
            <person name="Goeker M."/>
        </authorList>
    </citation>
    <scope>NUCLEOTIDE SEQUENCE [LARGE SCALE GENOMIC DNA]</scope>
    <source>
        <strain evidence="2 3">DSM 18695</strain>
    </source>
</reference>
<comment type="caution">
    <text evidence="2">The sequence shown here is derived from an EMBL/GenBank/DDBJ whole genome shotgun (WGS) entry which is preliminary data.</text>
</comment>
<dbReference type="RefSeq" id="WP_307349716.1">
    <property type="nucleotide sequence ID" value="NZ_JAUSVS010000004.1"/>
</dbReference>
<name>A0ABU0IS16_9CAUL</name>
<organism evidence="2 3">
    <name type="scientific">Caulobacter ginsengisoli</name>
    <dbReference type="NCBI Taxonomy" id="400775"/>
    <lineage>
        <taxon>Bacteria</taxon>
        <taxon>Pseudomonadati</taxon>
        <taxon>Pseudomonadota</taxon>
        <taxon>Alphaproteobacteria</taxon>
        <taxon>Caulobacterales</taxon>
        <taxon>Caulobacteraceae</taxon>
        <taxon>Caulobacter</taxon>
    </lineage>
</organism>
<feature type="transmembrane region" description="Helical" evidence="1">
    <location>
        <begin position="147"/>
        <end position="164"/>
    </location>
</feature>
<keyword evidence="1" id="KW-0472">Membrane</keyword>
<keyword evidence="3" id="KW-1185">Reference proteome</keyword>
<protein>
    <recommendedName>
        <fullName evidence="4">DUF2975 domain-containing protein</fullName>
    </recommendedName>
</protein>
<dbReference type="Pfam" id="PF11188">
    <property type="entry name" value="DUF2975"/>
    <property type="match status" value="1"/>
</dbReference>
<keyword evidence="1" id="KW-0812">Transmembrane</keyword>
<evidence type="ECO:0000313" key="3">
    <source>
        <dbReference type="Proteomes" id="UP001228905"/>
    </source>
</evidence>
<accession>A0ABU0IS16</accession>
<gene>
    <name evidence="2" type="ORF">QO010_002583</name>
</gene>
<evidence type="ECO:0000256" key="1">
    <source>
        <dbReference type="SAM" id="Phobius"/>
    </source>
</evidence>
<evidence type="ECO:0000313" key="2">
    <source>
        <dbReference type="EMBL" id="MDQ0464799.1"/>
    </source>
</evidence>
<sequence>MTSTPDTDSTLTGQARTFQVVAYVAAVTLAVQLLVLLKLLSLISPAADAFSHGDWTGFWEAAKPVFRRLVTFLPVVCYLGGLLAAAEIFGRVSEGELFSRANSKCLSEVGSSLLWGAAATALIVPILLGSIDGDWRFGGFHLEPETWVIAVVGGAILVLGRMMARAQSLSGENASLKAELSDFI</sequence>
<feature type="transmembrane region" description="Helical" evidence="1">
    <location>
        <begin position="20"/>
        <end position="45"/>
    </location>
</feature>
<feature type="transmembrane region" description="Helical" evidence="1">
    <location>
        <begin position="65"/>
        <end position="89"/>
    </location>
</feature>
<feature type="transmembrane region" description="Helical" evidence="1">
    <location>
        <begin position="109"/>
        <end position="127"/>
    </location>
</feature>
<dbReference type="InterPro" id="IPR021354">
    <property type="entry name" value="DUF2975"/>
</dbReference>
<dbReference type="EMBL" id="JAUSVS010000004">
    <property type="protein sequence ID" value="MDQ0464799.1"/>
    <property type="molecule type" value="Genomic_DNA"/>
</dbReference>
<evidence type="ECO:0008006" key="4">
    <source>
        <dbReference type="Google" id="ProtNLM"/>
    </source>
</evidence>
<proteinExistence type="predicted"/>
<keyword evidence="1" id="KW-1133">Transmembrane helix</keyword>
<dbReference type="Proteomes" id="UP001228905">
    <property type="component" value="Unassembled WGS sequence"/>
</dbReference>